<keyword evidence="1" id="KW-1133">Transmembrane helix</keyword>
<keyword evidence="1" id="KW-0812">Transmembrane</keyword>
<protein>
    <submittedName>
        <fullName evidence="2">Uncharacterized protein</fullName>
    </submittedName>
</protein>
<keyword evidence="1" id="KW-0472">Membrane</keyword>
<accession>A0A6A5QFN7</accession>
<evidence type="ECO:0000256" key="1">
    <source>
        <dbReference type="SAM" id="Phobius"/>
    </source>
</evidence>
<feature type="transmembrane region" description="Helical" evidence="1">
    <location>
        <begin position="97"/>
        <end position="115"/>
    </location>
</feature>
<dbReference type="OrthoDB" id="3248909at2759"/>
<dbReference type="PANTHER" id="PTHR37544:SF3">
    <property type="entry name" value="SPRAY"/>
    <property type="match status" value="1"/>
</dbReference>
<dbReference type="PANTHER" id="PTHR37544">
    <property type="entry name" value="SPRAY-RELATED"/>
    <property type="match status" value="1"/>
</dbReference>
<name>A0A6A5QFN7_AMPQU</name>
<feature type="transmembrane region" description="Helical" evidence="1">
    <location>
        <begin position="665"/>
        <end position="686"/>
    </location>
</feature>
<dbReference type="AlphaFoldDB" id="A0A6A5QFN7"/>
<dbReference type="Pfam" id="PF11915">
    <property type="entry name" value="DUF3433"/>
    <property type="match status" value="1"/>
</dbReference>
<gene>
    <name evidence="2" type="ORF">BDU57DRAFT_504408</name>
</gene>
<sequence length="787" mass="87921">MFKPRLARSSIIRSLHSASRVDSYTALQSDKYFSSNNKLHKGDDNTVRMLSLLGILLALVLVALLVLNAFSGRSLLSQRAFIFEADISNLGLSFSRFAPISIAPTVISIVVGLWWDQLDSTFRILQPFISMSRGPTPINAGAGLTYRSKSWVGAAIKAGRNKHWVLFMVAIGSVLAQVLTVSMSALFERESRDFVQQMTVPHNLEVRQVPFIIQVNTTGAFAAKDPAVEVLDNLYLDAPTNWLYGAGIQDSYNGTELPWAAEGWSFLPVDLSGIFNDSSVRSSQGDAGDKAISSINITITTPAIRARLDCRAIEQVANISSWIERQVLDNDGDIYPDEEWAQINTTDMTKTYQLLPQIFEGTDSQTTMISRAYDAMCCGNGSRADPQRAVMGYWSPVYPSDLTSEKPDFPYQNLTWPMPITTKWLVGTAFNMSRGTTTAKYLYFTDVPRIQAARCTPIIETAEAEVKIHRDTGKVISYTIGSTVAAAEQAWKDVFVQHEYGSKTAMNVSSPESMNISTSFGVLFLDSLLGTADKQESLSVYERTDFNAFAFRDQNHGISMDLMTYSMYLLARKDPEALLNYTTLATYANRTFQTFFQHFVNSELSLDKGGFAYQPIGDNTMETIGRSTNNGTFLARDSISVPRTNRNITASVSHRIRVLHMNVTATYLSAAILTWLIFTTVVILCLQRRYTRFMNRDVQLIADMLLLISGSDNLLELVAEKGTEFKKNKDIKTMLGWFKDRDGQVRWGVEVVGGSNAVDWVDAPKQGFHIPVKNNGSSFRWKFWRRP</sequence>
<dbReference type="Proteomes" id="UP000800096">
    <property type="component" value="Unassembled WGS sequence"/>
</dbReference>
<feature type="transmembrane region" description="Helical" evidence="1">
    <location>
        <begin position="50"/>
        <end position="70"/>
    </location>
</feature>
<keyword evidence="3" id="KW-1185">Reference proteome</keyword>
<dbReference type="EMBL" id="ML979139">
    <property type="protein sequence ID" value="KAF1913324.1"/>
    <property type="molecule type" value="Genomic_DNA"/>
</dbReference>
<dbReference type="InterPro" id="IPR021840">
    <property type="entry name" value="DUF3433"/>
</dbReference>
<organism evidence="2 3">
    <name type="scientific">Ampelomyces quisqualis</name>
    <name type="common">Powdery mildew agent</name>
    <dbReference type="NCBI Taxonomy" id="50730"/>
    <lineage>
        <taxon>Eukaryota</taxon>
        <taxon>Fungi</taxon>
        <taxon>Dikarya</taxon>
        <taxon>Ascomycota</taxon>
        <taxon>Pezizomycotina</taxon>
        <taxon>Dothideomycetes</taxon>
        <taxon>Pleosporomycetidae</taxon>
        <taxon>Pleosporales</taxon>
        <taxon>Pleosporineae</taxon>
        <taxon>Phaeosphaeriaceae</taxon>
        <taxon>Ampelomyces</taxon>
    </lineage>
</organism>
<evidence type="ECO:0000313" key="2">
    <source>
        <dbReference type="EMBL" id="KAF1913324.1"/>
    </source>
</evidence>
<proteinExistence type="predicted"/>
<feature type="transmembrane region" description="Helical" evidence="1">
    <location>
        <begin position="164"/>
        <end position="187"/>
    </location>
</feature>
<reference evidence="2" key="1">
    <citation type="journal article" date="2020" name="Stud. Mycol.">
        <title>101 Dothideomycetes genomes: a test case for predicting lifestyles and emergence of pathogens.</title>
        <authorList>
            <person name="Haridas S."/>
            <person name="Albert R."/>
            <person name="Binder M."/>
            <person name="Bloem J."/>
            <person name="Labutti K."/>
            <person name="Salamov A."/>
            <person name="Andreopoulos B."/>
            <person name="Baker S."/>
            <person name="Barry K."/>
            <person name="Bills G."/>
            <person name="Bluhm B."/>
            <person name="Cannon C."/>
            <person name="Castanera R."/>
            <person name="Culley D."/>
            <person name="Daum C."/>
            <person name="Ezra D."/>
            <person name="Gonzalez J."/>
            <person name="Henrissat B."/>
            <person name="Kuo A."/>
            <person name="Liang C."/>
            <person name="Lipzen A."/>
            <person name="Lutzoni F."/>
            <person name="Magnuson J."/>
            <person name="Mondo S."/>
            <person name="Nolan M."/>
            <person name="Ohm R."/>
            <person name="Pangilinan J."/>
            <person name="Park H.-J."/>
            <person name="Ramirez L."/>
            <person name="Alfaro M."/>
            <person name="Sun H."/>
            <person name="Tritt A."/>
            <person name="Yoshinaga Y."/>
            <person name="Zwiers L.-H."/>
            <person name="Turgeon B."/>
            <person name="Goodwin S."/>
            <person name="Spatafora J."/>
            <person name="Crous P."/>
            <person name="Grigoriev I."/>
        </authorList>
    </citation>
    <scope>NUCLEOTIDE SEQUENCE</scope>
    <source>
        <strain evidence="2">HMLAC05119</strain>
    </source>
</reference>
<evidence type="ECO:0000313" key="3">
    <source>
        <dbReference type="Proteomes" id="UP000800096"/>
    </source>
</evidence>